<gene>
    <name evidence="3" type="ORF">CEUTPL_LOCUS5548</name>
</gene>
<protein>
    <submittedName>
        <fullName evidence="3">Uncharacterized protein</fullName>
    </submittedName>
</protein>
<feature type="compositionally biased region" description="Basic and acidic residues" evidence="1">
    <location>
        <begin position="448"/>
        <end position="458"/>
    </location>
</feature>
<dbReference type="AlphaFoldDB" id="A0A9N9QCN8"/>
<accession>A0A9N9QCN8</accession>
<feature type="compositionally biased region" description="Basic and acidic residues" evidence="1">
    <location>
        <begin position="402"/>
        <end position="441"/>
    </location>
</feature>
<proteinExistence type="predicted"/>
<feature type="region of interest" description="Disordered" evidence="1">
    <location>
        <begin position="387"/>
        <end position="461"/>
    </location>
</feature>
<feature type="region of interest" description="Disordered" evidence="1">
    <location>
        <begin position="608"/>
        <end position="685"/>
    </location>
</feature>
<feature type="compositionally biased region" description="Polar residues" evidence="1">
    <location>
        <begin position="671"/>
        <end position="685"/>
    </location>
</feature>
<dbReference type="OrthoDB" id="6766427at2759"/>
<dbReference type="Proteomes" id="UP001152799">
    <property type="component" value="Chromosome 2"/>
</dbReference>
<keyword evidence="4" id="KW-1185">Reference proteome</keyword>
<keyword evidence="2" id="KW-0732">Signal</keyword>
<evidence type="ECO:0000256" key="2">
    <source>
        <dbReference type="SAM" id="SignalP"/>
    </source>
</evidence>
<feature type="compositionally biased region" description="Basic and acidic residues" evidence="1">
    <location>
        <begin position="496"/>
        <end position="505"/>
    </location>
</feature>
<evidence type="ECO:0000313" key="4">
    <source>
        <dbReference type="Proteomes" id="UP001152799"/>
    </source>
</evidence>
<feature type="compositionally biased region" description="Basic and acidic residues" evidence="1">
    <location>
        <begin position="324"/>
        <end position="339"/>
    </location>
</feature>
<feature type="compositionally biased region" description="Polar residues" evidence="1">
    <location>
        <begin position="300"/>
        <end position="309"/>
    </location>
</feature>
<evidence type="ECO:0000256" key="1">
    <source>
        <dbReference type="SAM" id="MobiDB-lite"/>
    </source>
</evidence>
<feature type="signal peptide" evidence="2">
    <location>
        <begin position="1"/>
        <end position="21"/>
    </location>
</feature>
<dbReference type="EMBL" id="OU892278">
    <property type="protein sequence ID" value="CAG9764924.1"/>
    <property type="molecule type" value="Genomic_DNA"/>
</dbReference>
<feature type="compositionally biased region" description="Polar residues" evidence="1">
    <location>
        <begin position="643"/>
        <end position="655"/>
    </location>
</feature>
<feature type="compositionally biased region" description="Basic and acidic residues" evidence="1">
    <location>
        <begin position="608"/>
        <end position="624"/>
    </location>
</feature>
<feature type="compositionally biased region" description="Basic and acidic residues" evidence="1">
    <location>
        <begin position="254"/>
        <end position="281"/>
    </location>
</feature>
<sequence>MNLHVFCKYLSVMLLLQCALSKMLPAIEGLNSELEQVKSEDKAKEQEIQSKKGDMEGYTRGKRALEDSLNKRKQCAVMYKNEEPVGILQSYQGSYRLLPIHIEESIPVDISPIQKADSEEIDKRDTETQAADFSERNYPYIFAKFKIDTKVESQKAAKNLQKRELKHTKKKPALLNSKHMNSLSSTLLKMQANEVGAESELRTVLHDMGLIEDSHIDDQQNEHIDEKRKADLELNENSHTDEQNFNKPIAESSQHGEEKRDNAQADNTDESHHAEEKRDNYQADNSDQSNHAKEKCEDAQANSKLNTDQQLDKSNHAEAAMTNEKSKDDSHSEEKRDLNIVEDEDLELGTNKINLIRMEDSVNDRLKRENEVTRHYDAIAFPEPKSKKQELFANGECDEKESEVASNDRENKVENENKQMAEESEKLLFDDKSSEIEKPIEVDVGSNGREKRSEDVQKQMEQQIKQRLQKIKAEVKNEIEQLKKNSDDNEEFADNVNEHKKEKEKAQRKKRNALKDVSSLEDQETTDLDPVLFGDNNMVPHIRTRRRKRRSLDMDRQYAQFEKTINEETFKKNVAPLVEEKIIDASLMAKNKENPANLVIDLNSHDNFKADKKTNNKKRQDFDPRSTTTNSYLSRSLKEYRTDFNSNPEFQTYDLNNEEDLEPSREKRANQEQPNSPQHLTNVDGSNIVYFDGAPVLADSPSSEDKSKASMQILPSNGNGKIKTNILLGLRDGGYMLDLDPDIYRLTNAQEPREKRQASFIDLVAIHGGGPVLNHLLAIRKRSMLPIARVKRSDNANNNYKMLSLKDMSDVDLFGDLPQSYEGELARYKRVKREK</sequence>
<feature type="region of interest" description="Disordered" evidence="1">
    <location>
        <begin position="480"/>
        <end position="524"/>
    </location>
</feature>
<feature type="chain" id="PRO_5040404791" evidence="2">
    <location>
        <begin position="22"/>
        <end position="835"/>
    </location>
</feature>
<feature type="region of interest" description="Disordered" evidence="1">
    <location>
        <begin position="236"/>
        <end position="344"/>
    </location>
</feature>
<feature type="compositionally biased region" description="Polar residues" evidence="1">
    <location>
        <begin position="625"/>
        <end position="634"/>
    </location>
</feature>
<reference evidence="3" key="1">
    <citation type="submission" date="2022-01" db="EMBL/GenBank/DDBJ databases">
        <authorList>
            <person name="King R."/>
        </authorList>
    </citation>
    <scope>NUCLEOTIDE SEQUENCE</scope>
</reference>
<evidence type="ECO:0000313" key="3">
    <source>
        <dbReference type="EMBL" id="CAG9764924.1"/>
    </source>
</evidence>
<name>A0A9N9QCN8_9CUCU</name>
<organism evidence="3 4">
    <name type="scientific">Ceutorhynchus assimilis</name>
    <name type="common">cabbage seed weevil</name>
    <dbReference type="NCBI Taxonomy" id="467358"/>
    <lineage>
        <taxon>Eukaryota</taxon>
        <taxon>Metazoa</taxon>
        <taxon>Ecdysozoa</taxon>
        <taxon>Arthropoda</taxon>
        <taxon>Hexapoda</taxon>
        <taxon>Insecta</taxon>
        <taxon>Pterygota</taxon>
        <taxon>Neoptera</taxon>
        <taxon>Endopterygota</taxon>
        <taxon>Coleoptera</taxon>
        <taxon>Polyphaga</taxon>
        <taxon>Cucujiformia</taxon>
        <taxon>Curculionidae</taxon>
        <taxon>Ceutorhynchinae</taxon>
        <taxon>Ceutorhynchus</taxon>
    </lineage>
</organism>